<dbReference type="Proteomes" id="UP000245670">
    <property type="component" value="Unassembled WGS sequence"/>
</dbReference>
<protein>
    <submittedName>
        <fullName evidence="2">Transposase</fullName>
    </submittedName>
</protein>
<dbReference type="EMBL" id="QFFG01000001">
    <property type="protein sequence ID" value="PWG06844.1"/>
    <property type="molecule type" value="Genomic_DNA"/>
</dbReference>
<dbReference type="GO" id="GO:0003677">
    <property type="term" value="F:DNA binding"/>
    <property type="evidence" value="ECO:0007669"/>
    <property type="project" value="InterPro"/>
</dbReference>
<sequence>MKTEKILTDNYYHIYNRGNNGDDIFYEEKNYDYFLILIKKYLLPICEIYAYCLLKNHFHILLRIKDTVDNPSQHFSNLFNAYTKAMNKKYNRTGSLFEKPFKRIKITDENYLKTLILYIHLNPEHHQISKDFNNYKYSSYKSIISSKETHIQRNTVLEYFDGIDNFTDTHLQRKIFVNERNMQLFLE</sequence>
<dbReference type="GO" id="GO:0004803">
    <property type="term" value="F:transposase activity"/>
    <property type="evidence" value="ECO:0007669"/>
    <property type="project" value="InterPro"/>
</dbReference>
<dbReference type="AlphaFoldDB" id="A0A2U2JEU5"/>
<dbReference type="RefSeq" id="WP_109403752.1">
    <property type="nucleotide sequence ID" value="NZ_QFFG01000001.1"/>
</dbReference>
<dbReference type="PANTHER" id="PTHR34322:SF2">
    <property type="entry name" value="TRANSPOSASE IS200-LIKE DOMAIN-CONTAINING PROTEIN"/>
    <property type="match status" value="1"/>
</dbReference>
<evidence type="ECO:0000259" key="1">
    <source>
        <dbReference type="SMART" id="SM01321"/>
    </source>
</evidence>
<name>A0A2U2JEU5_9FLAO</name>
<dbReference type="Pfam" id="PF01797">
    <property type="entry name" value="Y1_Tnp"/>
    <property type="match status" value="1"/>
</dbReference>
<dbReference type="InterPro" id="IPR036515">
    <property type="entry name" value="Transposase_17_sf"/>
</dbReference>
<proteinExistence type="predicted"/>
<dbReference type="SMART" id="SM01321">
    <property type="entry name" value="Y1_Tnp"/>
    <property type="match status" value="1"/>
</dbReference>
<dbReference type="InterPro" id="IPR002686">
    <property type="entry name" value="Transposase_17"/>
</dbReference>
<keyword evidence="3" id="KW-1185">Reference proteome</keyword>
<comment type="caution">
    <text evidence="2">The sequence shown here is derived from an EMBL/GenBank/DDBJ whole genome shotgun (WGS) entry which is preliminary data.</text>
</comment>
<dbReference type="GO" id="GO:0006313">
    <property type="term" value="P:DNA transposition"/>
    <property type="evidence" value="ECO:0007669"/>
    <property type="project" value="InterPro"/>
</dbReference>
<organism evidence="2 3">
    <name type="scientific">Polaribacter aquimarinus</name>
    <dbReference type="NCBI Taxonomy" id="2100726"/>
    <lineage>
        <taxon>Bacteria</taxon>
        <taxon>Pseudomonadati</taxon>
        <taxon>Bacteroidota</taxon>
        <taxon>Flavobacteriia</taxon>
        <taxon>Flavobacteriales</taxon>
        <taxon>Flavobacteriaceae</taxon>
    </lineage>
</organism>
<gene>
    <name evidence="2" type="ORF">DIS07_03115</name>
</gene>
<dbReference type="OrthoDB" id="9788881at2"/>
<dbReference type="SUPFAM" id="SSF143422">
    <property type="entry name" value="Transposase IS200-like"/>
    <property type="match status" value="1"/>
</dbReference>
<accession>A0A2U2JEU5</accession>
<evidence type="ECO:0000313" key="3">
    <source>
        <dbReference type="Proteomes" id="UP000245670"/>
    </source>
</evidence>
<reference evidence="2 3" key="1">
    <citation type="submission" date="2018-05" db="EMBL/GenBank/DDBJ databases">
        <title>Polaribacter aquimarinus sp. nov., isolated from sediment in a sediment of sea.</title>
        <authorList>
            <person name="Lu D."/>
        </authorList>
    </citation>
    <scope>NUCLEOTIDE SEQUENCE [LARGE SCALE GENOMIC DNA]</scope>
    <source>
        <strain evidence="2 3">ZY113</strain>
    </source>
</reference>
<dbReference type="Gene3D" id="3.30.70.1290">
    <property type="entry name" value="Transposase IS200-like"/>
    <property type="match status" value="1"/>
</dbReference>
<dbReference type="PANTHER" id="PTHR34322">
    <property type="entry name" value="TRANSPOSASE, Y1_TNP DOMAIN-CONTAINING"/>
    <property type="match status" value="1"/>
</dbReference>
<feature type="domain" description="Transposase IS200-like" evidence="1">
    <location>
        <begin position="7"/>
        <end position="122"/>
    </location>
</feature>
<evidence type="ECO:0000313" key="2">
    <source>
        <dbReference type="EMBL" id="PWG06844.1"/>
    </source>
</evidence>